<keyword evidence="7 9" id="KW-0670">Pyruvate</keyword>
<comment type="cofactor">
    <cofactor evidence="1 9">
        <name>thiamine diphosphate</name>
        <dbReference type="ChEBI" id="CHEBI:58937"/>
    </cofactor>
</comment>
<evidence type="ECO:0000256" key="1">
    <source>
        <dbReference type="ARBA" id="ARBA00001964"/>
    </source>
</evidence>
<dbReference type="InterPro" id="IPR051157">
    <property type="entry name" value="PDH/Transketolase"/>
</dbReference>
<dbReference type="PIRSF" id="PIRSF000156">
    <property type="entry name" value="Pyruvate_dh_E1"/>
    <property type="match status" value="1"/>
</dbReference>
<evidence type="ECO:0000259" key="11">
    <source>
        <dbReference type="PROSITE" id="PS50003"/>
    </source>
</evidence>
<dbReference type="InterPro" id="IPR001849">
    <property type="entry name" value="PH_domain"/>
</dbReference>
<dbReference type="NCBIfam" id="TIGR00759">
    <property type="entry name" value="aceE"/>
    <property type="match status" value="1"/>
</dbReference>
<dbReference type="CDD" id="cd02017">
    <property type="entry name" value="TPP_E1_EcPDC_like"/>
    <property type="match status" value="1"/>
</dbReference>
<dbReference type="InterPro" id="IPR005474">
    <property type="entry name" value="Transketolase_N"/>
</dbReference>
<evidence type="ECO:0000256" key="7">
    <source>
        <dbReference type="ARBA" id="ARBA00023317"/>
    </source>
</evidence>
<evidence type="ECO:0000313" key="13">
    <source>
        <dbReference type="Proteomes" id="UP000264002"/>
    </source>
</evidence>
<accession>A0A372MEU6</accession>
<evidence type="ECO:0000256" key="8">
    <source>
        <dbReference type="ARBA" id="ARBA00051231"/>
    </source>
</evidence>
<keyword evidence="6 9" id="KW-0786">Thiamine pyrophosphate</keyword>
<evidence type="ECO:0000256" key="5">
    <source>
        <dbReference type="ARBA" id="ARBA00023002"/>
    </source>
</evidence>
<proteinExistence type="predicted"/>
<evidence type="ECO:0000313" key="12">
    <source>
        <dbReference type="EMBL" id="RFU94299.1"/>
    </source>
</evidence>
<evidence type="ECO:0000256" key="4">
    <source>
        <dbReference type="ARBA" id="ARBA00017172"/>
    </source>
</evidence>
<protein>
    <recommendedName>
        <fullName evidence="4 9">Pyruvate dehydrogenase E1 component</fullName>
        <ecNumber evidence="3 9">1.2.4.1</ecNumber>
    </recommendedName>
</protein>
<dbReference type="Pfam" id="PF00456">
    <property type="entry name" value="Transketolase_N"/>
    <property type="match status" value="1"/>
</dbReference>
<dbReference type="InterPro" id="IPR035807">
    <property type="entry name" value="PDC_E1_N"/>
</dbReference>
<organism evidence="12 13">
    <name type="scientific">Sphaerochaeta halotolerans</name>
    <dbReference type="NCBI Taxonomy" id="2293840"/>
    <lineage>
        <taxon>Bacteria</taxon>
        <taxon>Pseudomonadati</taxon>
        <taxon>Spirochaetota</taxon>
        <taxon>Spirochaetia</taxon>
        <taxon>Spirochaetales</taxon>
        <taxon>Sphaerochaetaceae</taxon>
        <taxon>Sphaerochaeta</taxon>
    </lineage>
</organism>
<dbReference type="Proteomes" id="UP000264002">
    <property type="component" value="Unassembled WGS sequence"/>
</dbReference>
<keyword evidence="10" id="KW-0460">Magnesium</keyword>
<dbReference type="InterPro" id="IPR004660">
    <property type="entry name" value="PDH_E1"/>
</dbReference>
<dbReference type="PANTHER" id="PTHR43825:SF3">
    <property type="entry name" value="PYRUVATE DEHYDROGENASE E1 COMPONENT"/>
    <property type="match status" value="1"/>
</dbReference>
<evidence type="ECO:0000256" key="3">
    <source>
        <dbReference type="ARBA" id="ARBA00012281"/>
    </source>
</evidence>
<reference evidence="13" key="1">
    <citation type="submission" date="2018-08" db="EMBL/GenBank/DDBJ databases">
        <authorList>
            <person name="Grouzdev D.S."/>
            <person name="Krutkina M.S."/>
        </authorList>
    </citation>
    <scope>NUCLEOTIDE SEQUENCE [LARGE SCALE GENOMIC DNA]</scope>
    <source>
        <strain evidence="13">4-11</strain>
    </source>
</reference>
<comment type="function">
    <text evidence="2 9">Component of the pyruvate dehydrogenase (PDH) complex, that catalyzes the overall conversion of pyruvate to acetyl-CoA and CO(2).</text>
</comment>
<dbReference type="InterPro" id="IPR009014">
    <property type="entry name" value="Transketo_C/PFOR_II"/>
</dbReference>
<dbReference type="EMBL" id="QUWK01000010">
    <property type="protein sequence ID" value="RFU94299.1"/>
    <property type="molecule type" value="Genomic_DNA"/>
</dbReference>
<sequence>MSKQIFHDPDPEETKDWLDSLEGVIKNEGNQKTDYLLSELTQTARNKGVTTSPGVISPYINTTIVDTSAVIPPEESLIARNVSAFVRWNAMVMVAKANAEGKGLGGHIASYSSSSAIYEVGFNWFFKGPEAEHGADMIYFQGHSSPGMYARAFTEGRLSEEQLNHFRQETGGNGLSSYPHPYLMPEFWQFPTVSMGLGPSMAIYQARFMKYLDSRGLKKNGDRKVWVFMGDGESDEPESLAALSLASREKLDNLIFVVNCNLQRLDGPVRGNGKIIQELEGKFRGAGWNVIKVIWGTEWDSILEKDTKGMLLQKLANMVDGEFQTLQARGPAYLREKLFSGDAYLESLIEGKTDKDLWQLSRGGHDPRKIYQAFHAASNQKGVPTVILFNTIKGFGMGSGEGAMGAHNLKHMEEKDLLAFRDHFHVPIDDEQAKNMVFIKPDPESKEGKFLARRREMMGGPVPYRYKDSEKLTVPTMKSFEDMVASTGERELSTTMAFVRLLTKLVKDKNIGERVVPIVSDEARTFGMEGLFRQIGIYAPDGQLYEPVDKESFLWYREDKKGQILEEGISEAGAMSSWIAAATSYANHQVSMVPFFIFYSIFGFQRVGDFIWAAGDSRAKGFLMGATAGRTTLNGEGLQHEDGHGLLLASTLPTCQAYDPTFSYELAVIIQDGMKRMYEDNENIFYYITLMNENYTHPEMPKGAEEGIKKGAYLFKKAKKNKNPVVQLMGSGTILREVIAAAELLSKDFGVESDIWSILGVNELHRDGVEAERYNLTHPEDEAKVPYLTKSMEGHDGPVVISTDYLRAYPEQIRRLIPNEKVTILGTDGFGRSDFREALRKFFEVDRYYIAVAALKGLADEGTIPVKKVSEAIKKYAIDVDKPNPLLS</sequence>
<keyword evidence="5 9" id="KW-0560">Oxidoreductase</keyword>
<name>A0A372MEU6_9SPIR</name>
<dbReference type="AlphaFoldDB" id="A0A372MEU6"/>
<feature type="binding site" evidence="10">
    <location>
        <position position="231"/>
    </location>
    <ligand>
        <name>Mg(2+)</name>
        <dbReference type="ChEBI" id="CHEBI:18420"/>
    </ligand>
</feature>
<dbReference type="EC" id="1.2.4.1" evidence="3 9"/>
<dbReference type="InterPro" id="IPR041621">
    <property type="entry name" value="PDH_E1_M"/>
</dbReference>
<feature type="binding site" evidence="10">
    <location>
        <position position="261"/>
    </location>
    <ligand>
        <name>Mg(2+)</name>
        <dbReference type="ChEBI" id="CHEBI:18420"/>
    </ligand>
</feature>
<keyword evidence="10" id="KW-0479">Metal-binding</keyword>
<gene>
    <name evidence="12" type="primary">aceE</name>
    <name evidence="12" type="ORF">DYP60_10005</name>
</gene>
<dbReference type="Gene3D" id="3.40.50.970">
    <property type="match status" value="2"/>
</dbReference>
<feature type="domain" description="PH" evidence="11">
    <location>
        <begin position="1"/>
        <end position="26"/>
    </location>
</feature>
<comment type="cofactor">
    <cofactor evidence="10">
        <name>Mg(2+)</name>
        <dbReference type="ChEBI" id="CHEBI:18420"/>
    </cofactor>
</comment>
<dbReference type="Pfam" id="PF22613">
    <property type="entry name" value="Transketolase_C_1"/>
    <property type="match status" value="1"/>
</dbReference>
<dbReference type="SUPFAM" id="SSF52518">
    <property type="entry name" value="Thiamin diphosphate-binding fold (THDP-binding)"/>
    <property type="match status" value="2"/>
</dbReference>
<dbReference type="GO" id="GO:0004739">
    <property type="term" value="F:pyruvate dehydrogenase (acetyl-transferring) activity"/>
    <property type="evidence" value="ECO:0007669"/>
    <property type="project" value="UniProtKB-EC"/>
</dbReference>
<dbReference type="GO" id="GO:0046872">
    <property type="term" value="F:metal ion binding"/>
    <property type="evidence" value="ECO:0007669"/>
    <property type="project" value="UniProtKB-KW"/>
</dbReference>
<evidence type="ECO:0000256" key="2">
    <source>
        <dbReference type="ARBA" id="ARBA00003157"/>
    </source>
</evidence>
<evidence type="ECO:0000256" key="9">
    <source>
        <dbReference type="PIRNR" id="PIRNR000156"/>
    </source>
</evidence>
<keyword evidence="13" id="KW-1185">Reference proteome</keyword>
<dbReference type="Gene3D" id="3.40.50.920">
    <property type="match status" value="1"/>
</dbReference>
<dbReference type="Pfam" id="PF17831">
    <property type="entry name" value="PDH_E1_M"/>
    <property type="match status" value="1"/>
</dbReference>
<dbReference type="SUPFAM" id="SSF52922">
    <property type="entry name" value="TK C-terminal domain-like"/>
    <property type="match status" value="1"/>
</dbReference>
<evidence type="ECO:0000256" key="10">
    <source>
        <dbReference type="PIRSR" id="PIRSR000156-1"/>
    </source>
</evidence>
<dbReference type="PANTHER" id="PTHR43825">
    <property type="entry name" value="PYRUVATE DEHYDROGENASE E1 COMPONENT"/>
    <property type="match status" value="1"/>
</dbReference>
<dbReference type="OrthoDB" id="9759664at2"/>
<dbReference type="PROSITE" id="PS50003">
    <property type="entry name" value="PH_DOMAIN"/>
    <property type="match status" value="1"/>
</dbReference>
<dbReference type="RefSeq" id="WP_117330867.1">
    <property type="nucleotide sequence ID" value="NZ_QUWK01000010.1"/>
</dbReference>
<feature type="binding site" evidence="10">
    <location>
        <position position="263"/>
    </location>
    <ligand>
        <name>Mg(2+)</name>
        <dbReference type="ChEBI" id="CHEBI:18420"/>
    </ligand>
</feature>
<evidence type="ECO:0000256" key="6">
    <source>
        <dbReference type="ARBA" id="ARBA00023052"/>
    </source>
</evidence>
<dbReference type="InterPro" id="IPR029061">
    <property type="entry name" value="THDP-binding"/>
</dbReference>
<reference evidence="12 13" key="2">
    <citation type="submission" date="2018-09" db="EMBL/GenBank/DDBJ databases">
        <title>Genome of Sphaerochaeta halotolerans strain 4-11.</title>
        <authorList>
            <person name="Nazina T.N."/>
            <person name="Sokolova D.S."/>
        </authorList>
    </citation>
    <scope>NUCLEOTIDE SEQUENCE [LARGE SCALE GENOMIC DNA]</scope>
    <source>
        <strain evidence="12 13">4-11</strain>
    </source>
</reference>
<dbReference type="InterPro" id="IPR055152">
    <property type="entry name" value="Transketolase-like_C_2"/>
</dbReference>
<comment type="caution">
    <text evidence="12">The sequence shown here is derived from an EMBL/GenBank/DDBJ whole genome shotgun (WGS) entry which is preliminary data.</text>
</comment>
<dbReference type="FunFam" id="3.40.50.970:FF:000011">
    <property type="entry name" value="Pyruvate dehydrogenase E1 component"/>
    <property type="match status" value="1"/>
</dbReference>
<comment type="catalytic activity">
    <reaction evidence="8 9">
        <text>N(6)-[(R)-lipoyl]-L-lysyl-[protein] + pyruvate + H(+) = N(6)-[(R)-S(8)-acetyldihydrolipoyl]-L-lysyl-[protein] + CO2</text>
        <dbReference type="Rhea" id="RHEA:19189"/>
        <dbReference type="Rhea" id="RHEA-COMP:10474"/>
        <dbReference type="Rhea" id="RHEA-COMP:10478"/>
        <dbReference type="ChEBI" id="CHEBI:15361"/>
        <dbReference type="ChEBI" id="CHEBI:15378"/>
        <dbReference type="ChEBI" id="CHEBI:16526"/>
        <dbReference type="ChEBI" id="CHEBI:83099"/>
        <dbReference type="ChEBI" id="CHEBI:83111"/>
        <dbReference type="EC" id="1.2.4.1"/>
    </reaction>
</comment>